<keyword evidence="1" id="KW-0472">Membrane</keyword>
<dbReference type="AlphaFoldDB" id="A0A6C0LLC3"/>
<name>A0A6C0LLC3_9ZZZZ</name>
<feature type="transmembrane region" description="Helical" evidence="1">
    <location>
        <begin position="146"/>
        <end position="164"/>
    </location>
</feature>
<accession>A0A6C0LLC3</accession>
<protein>
    <submittedName>
        <fullName evidence="2">Uncharacterized protein</fullName>
    </submittedName>
</protein>
<keyword evidence="1" id="KW-0812">Transmembrane</keyword>
<keyword evidence="1" id="KW-1133">Transmembrane helix</keyword>
<organism evidence="2">
    <name type="scientific">viral metagenome</name>
    <dbReference type="NCBI Taxonomy" id="1070528"/>
    <lineage>
        <taxon>unclassified sequences</taxon>
        <taxon>metagenomes</taxon>
        <taxon>organismal metagenomes</taxon>
    </lineage>
</organism>
<proteinExistence type="predicted"/>
<evidence type="ECO:0000313" key="2">
    <source>
        <dbReference type="EMBL" id="QHU30012.1"/>
    </source>
</evidence>
<sequence>MRMDADNKQRIKATMAFGLEFYKVLMGTFLTAFVPRVCDDSVCTVTENIYDDELFHRVAISFNAFSFLTFLAFYYSEISREEWCIKYLDIDPDKANENLDDEIEEYPEFKQQMARLNKNYATSTKVCGAVQLVNIGMSIADISSHWAGAATLTPLLSYVLLIFMKLSQAYSVSSIAVKDERAFSAFLSGPKTYNTIDEDHTHENRVEELTEDSALNAEEAQIKVEEVDVEIKTSM</sequence>
<dbReference type="EMBL" id="MN740503">
    <property type="protein sequence ID" value="QHU30012.1"/>
    <property type="molecule type" value="Genomic_DNA"/>
</dbReference>
<evidence type="ECO:0000256" key="1">
    <source>
        <dbReference type="SAM" id="Phobius"/>
    </source>
</evidence>
<reference evidence="2" key="1">
    <citation type="journal article" date="2020" name="Nature">
        <title>Giant virus diversity and host interactions through global metagenomics.</title>
        <authorList>
            <person name="Schulz F."/>
            <person name="Roux S."/>
            <person name="Paez-Espino D."/>
            <person name="Jungbluth S."/>
            <person name="Walsh D.A."/>
            <person name="Denef V.J."/>
            <person name="McMahon K.D."/>
            <person name="Konstantinidis K.T."/>
            <person name="Eloe-Fadrosh E.A."/>
            <person name="Kyrpides N.C."/>
            <person name="Woyke T."/>
        </authorList>
    </citation>
    <scope>NUCLEOTIDE SEQUENCE</scope>
    <source>
        <strain evidence="2">GVMAG-M-3300027833-11</strain>
    </source>
</reference>
<feature type="transmembrane region" description="Helical" evidence="1">
    <location>
        <begin position="12"/>
        <end position="34"/>
    </location>
</feature>
<feature type="transmembrane region" description="Helical" evidence="1">
    <location>
        <begin position="54"/>
        <end position="76"/>
    </location>
</feature>